<protein>
    <submittedName>
        <fullName evidence="1">Uncharacterized protein</fullName>
    </submittedName>
</protein>
<accession>A0AAD3Y123</accession>
<dbReference type="EMBL" id="BSYO01000029">
    <property type="protein sequence ID" value="GMH25377.1"/>
    <property type="molecule type" value="Genomic_DNA"/>
</dbReference>
<dbReference type="AlphaFoldDB" id="A0AAD3Y123"/>
<proteinExistence type="predicted"/>
<comment type="caution">
    <text evidence="1">The sequence shown here is derived from an EMBL/GenBank/DDBJ whole genome shotgun (WGS) entry which is preliminary data.</text>
</comment>
<evidence type="ECO:0000313" key="2">
    <source>
        <dbReference type="Proteomes" id="UP001279734"/>
    </source>
</evidence>
<organism evidence="1 2">
    <name type="scientific">Nepenthes gracilis</name>
    <name type="common">Slender pitcher plant</name>
    <dbReference type="NCBI Taxonomy" id="150966"/>
    <lineage>
        <taxon>Eukaryota</taxon>
        <taxon>Viridiplantae</taxon>
        <taxon>Streptophyta</taxon>
        <taxon>Embryophyta</taxon>
        <taxon>Tracheophyta</taxon>
        <taxon>Spermatophyta</taxon>
        <taxon>Magnoliopsida</taxon>
        <taxon>eudicotyledons</taxon>
        <taxon>Gunneridae</taxon>
        <taxon>Pentapetalae</taxon>
        <taxon>Caryophyllales</taxon>
        <taxon>Nepenthaceae</taxon>
        <taxon>Nepenthes</taxon>
    </lineage>
</organism>
<name>A0AAD3Y123_NEPGR</name>
<sequence length="101" mass="10906">MLLPSMQCAAVYRGASSGSQMLMLIQLDMLLVFDESGYLETCICWCILCWVVKSGVEPYLLFPHVVDGAHSNSTLLKVVAAETVQRAGRCCGVLAIGCDCT</sequence>
<reference evidence="1" key="1">
    <citation type="submission" date="2023-05" db="EMBL/GenBank/DDBJ databases">
        <title>Nepenthes gracilis genome sequencing.</title>
        <authorList>
            <person name="Fukushima K."/>
        </authorList>
    </citation>
    <scope>NUCLEOTIDE SEQUENCE</scope>
    <source>
        <strain evidence="1">SING2019-196</strain>
    </source>
</reference>
<gene>
    <name evidence="1" type="ORF">Nepgr_027220</name>
</gene>
<evidence type="ECO:0000313" key="1">
    <source>
        <dbReference type="EMBL" id="GMH25377.1"/>
    </source>
</evidence>
<dbReference type="Proteomes" id="UP001279734">
    <property type="component" value="Unassembled WGS sequence"/>
</dbReference>
<keyword evidence="2" id="KW-1185">Reference proteome</keyword>